<dbReference type="Proteomes" id="UP000217507">
    <property type="component" value="Chromosome"/>
</dbReference>
<gene>
    <name evidence="1" type="ORF">NIES23_14590</name>
</gene>
<reference evidence="1 2" key="1">
    <citation type="submission" date="2017-06" db="EMBL/GenBank/DDBJ databases">
        <title>Genome sequencing of cyanobaciteial culture collection at National Institute for Environmental Studies (NIES).</title>
        <authorList>
            <person name="Hirose Y."/>
            <person name="Shimura Y."/>
            <person name="Fujisawa T."/>
            <person name="Nakamura Y."/>
            <person name="Kawachi M."/>
        </authorList>
    </citation>
    <scope>NUCLEOTIDE SEQUENCE [LARGE SCALE GENOMIC DNA]</scope>
    <source>
        <strain evidence="1 2">NIES-23</strain>
    </source>
</reference>
<protein>
    <submittedName>
        <fullName evidence="1">Uncharacterized protein</fullName>
    </submittedName>
</protein>
<sequence>MFKFPINIVLNLTIIGLFSSYIAIFTNPVIASEAIIDKNCRYHRRTPQNIQKIPPKSRATVYFTSGFNANKQKYFLQVLKLPNSTGIFCLFSTNSQKAKKIPETQLIQNKQIEKVEKLSEQAATYIVTVKGNKNENIFRAFYKLNLSNPYRPEMTPIIKIYKS</sequence>
<name>A0A1Z4KI56_ANAVA</name>
<organism evidence="1 2">
    <name type="scientific">Trichormus variabilis NIES-23</name>
    <dbReference type="NCBI Taxonomy" id="1973479"/>
    <lineage>
        <taxon>Bacteria</taxon>
        <taxon>Bacillati</taxon>
        <taxon>Cyanobacteriota</taxon>
        <taxon>Cyanophyceae</taxon>
        <taxon>Nostocales</taxon>
        <taxon>Nostocaceae</taxon>
        <taxon>Trichormus</taxon>
    </lineage>
</organism>
<evidence type="ECO:0000313" key="1">
    <source>
        <dbReference type="EMBL" id="BAY68671.1"/>
    </source>
</evidence>
<evidence type="ECO:0000313" key="2">
    <source>
        <dbReference type="Proteomes" id="UP000217507"/>
    </source>
</evidence>
<dbReference type="AlphaFoldDB" id="A0A1Z4KI56"/>
<accession>A0A1Z4KI56</accession>
<dbReference type="EMBL" id="AP018216">
    <property type="protein sequence ID" value="BAY68671.1"/>
    <property type="molecule type" value="Genomic_DNA"/>
</dbReference>
<proteinExistence type="predicted"/>